<dbReference type="InterPro" id="IPR046373">
    <property type="entry name" value="Acyl-CoA_Oxase/DH_mid-dom_sf"/>
</dbReference>
<feature type="domain" description="Acyl-CoA oxidase/dehydrogenase middle" evidence="8">
    <location>
        <begin position="119"/>
        <end position="216"/>
    </location>
</feature>
<dbReference type="SUPFAM" id="SSF56645">
    <property type="entry name" value="Acyl-CoA dehydrogenase NM domain-like"/>
    <property type="match status" value="1"/>
</dbReference>
<evidence type="ECO:0000256" key="5">
    <source>
        <dbReference type="ARBA" id="ARBA00023002"/>
    </source>
</evidence>
<accession>F4CT57</accession>
<evidence type="ECO:0000256" key="4">
    <source>
        <dbReference type="ARBA" id="ARBA00022827"/>
    </source>
</evidence>
<dbReference type="GO" id="GO:0005737">
    <property type="term" value="C:cytoplasm"/>
    <property type="evidence" value="ECO:0007669"/>
    <property type="project" value="TreeGrafter"/>
</dbReference>
<dbReference type="Pfam" id="PF02771">
    <property type="entry name" value="Acyl-CoA_dh_N"/>
    <property type="match status" value="1"/>
</dbReference>
<dbReference type="Pfam" id="PF02770">
    <property type="entry name" value="Acyl-CoA_dh_M"/>
    <property type="match status" value="1"/>
</dbReference>
<dbReference type="InterPro" id="IPR036250">
    <property type="entry name" value="AcylCo_DH-like_C"/>
</dbReference>
<dbReference type="GO" id="GO:0050660">
    <property type="term" value="F:flavin adenine dinucleotide binding"/>
    <property type="evidence" value="ECO:0007669"/>
    <property type="project" value="InterPro"/>
</dbReference>
<name>F4CT57_PSEUX</name>
<dbReference type="InterPro" id="IPR006089">
    <property type="entry name" value="Acyl-CoA_DH_CS"/>
</dbReference>
<dbReference type="Gene3D" id="1.10.540.10">
    <property type="entry name" value="Acyl-CoA dehydrogenase/oxidase, N-terminal domain"/>
    <property type="match status" value="1"/>
</dbReference>
<dbReference type="EMBL" id="CP002593">
    <property type="protein sequence ID" value="AEA26275.1"/>
    <property type="molecule type" value="Genomic_DNA"/>
</dbReference>
<dbReference type="InterPro" id="IPR050741">
    <property type="entry name" value="Acyl-CoA_dehydrogenase"/>
</dbReference>
<evidence type="ECO:0000259" key="9">
    <source>
        <dbReference type="Pfam" id="PF02771"/>
    </source>
</evidence>
<evidence type="ECO:0000256" key="3">
    <source>
        <dbReference type="ARBA" id="ARBA00022630"/>
    </source>
</evidence>
<reference evidence="10 11" key="1">
    <citation type="journal article" date="2011" name="J. Bacteriol.">
        <title>Genome sequence of the 1,4-dioxane-degrading Pseudonocardia dioxanivorans strain CB1190.</title>
        <authorList>
            <person name="Sales C.M."/>
            <person name="Mahendra S."/>
            <person name="Grostern A."/>
            <person name="Parales R.E."/>
            <person name="Goodwin L.A."/>
            <person name="Woyke T."/>
            <person name="Nolan M."/>
            <person name="Lapidus A."/>
            <person name="Chertkov O."/>
            <person name="Ovchinnikova G."/>
            <person name="Sczyrba A."/>
            <person name="Alvarez-Cohen L."/>
        </authorList>
    </citation>
    <scope>NUCLEOTIDE SEQUENCE [LARGE SCALE GENOMIC DNA]</scope>
    <source>
        <strain evidence="11">ATCC 55486 / DSM 44775 / JCM 13855 / CB1190</strain>
    </source>
</reference>
<dbReference type="AlphaFoldDB" id="F4CT57"/>
<evidence type="ECO:0000313" key="11">
    <source>
        <dbReference type="Proteomes" id="UP000007809"/>
    </source>
</evidence>
<dbReference type="FunFam" id="1.20.140.10:FF:000012">
    <property type="entry name" value="Acyl-CoA dehydrogenase fadE12"/>
    <property type="match status" value="1"/>
</dbReference>
<dbReference type="Proteomes" id="UP000007809">
    <property type="component" value="Chromosome"/>
</dbReference>
<dbReference type="InterPro" id="IPR013786">
    <property type="entry name" value="AcylCoA_DH/ox_N"/>
</dbReference>
<keyword evidence="4 6" id="KW-0274">FAD</keyword>
<dbReference type="InterPro" id="IPR009100">
    <property type="entry name" value="AcylCoA_DH/oxidase_NM_dom_sf"/>
</dbReference>
<dbReference type="InterPro" id="IPR006091">
    <property type="entry name" value="Acyl-CoA_Oxase/DH_mid-dom"/>
</dbReference>
<dbReference type="EC" id="1.3.8.1" evidence="10"/>
<dbReference type="STRING" id="675635.Psed_4112"/>
<protein>
    <submittedName>
        <fullName evidence="10">Butyryl-CoA dehydrogenase</fullName>
        <ecNumber evidence="10">1.3.8.1</ecNumber>
    </submittedName>
</protein>
<dbReference type="RefSeq" id="WP_013676191.1">
    <property type="nucleotide sequence ID" value="NC_015312.1"/>
</dbReference>
<comment type="similarity">
    <text evidence="2 6">Belongs to the acyl-CoA dehydrogenase family.</text>
</comment>
<dbReference type="KEGG" id="pdx:Psed_4112"/>
<evidence type="ECO:0000259" key="7">
    <source>
        <dbReference type="Pfam" id="PF00441"/>
    </source>
</evidence>
<dbReference type="PANTHER" id="PTHR48083:SF1">
    <property type="entry name" value="DEHYDROGENASE, PUTATIVE (AFU_ORTHOLOGUE AFUA_7G06510)-RELATED"/>
    <property type="match status" value="1"/>
</dbReference>
<evidence type="ECO:0000256" key="6">
    <source>
        <dbReference type="RuleBase" id="RU362125"/>
    </source>
</evidence>
<dbReference type="OrthoDB" id="8876745at2"/>
<evidence type="ECO:0000256" key="1">
    <source>
        <dbReference type="ARBA" id="ARBA00001974"/>
    </source>
</evidence>
<dbReference type="PANTHER" id="PTHR48083">
    <property type="entry name" value="MEDIUM-CHAIN SPECIFIC ACYL-COA DEHYDROGENASE, MITOCHONDRIAL-RELATED"/>
    <property type="match status" value="1"/>
</dbReference>
<dbReference type="PIRSF" id="PIRSF016578">
    <property type="entry name" value="HsaA"/>
    <property type="match status" value="1"/>
</dbReference>
<sequence length="383" mass="42323">MTDSEVRRDLRSLIDRVCADHPDAYWRELEQTHSYPEAFVDALTTTGVLGALVPEEHGGLGLGVGDASVIVEQINRNGGNAAAVHAQLYTMGAVLRHGSPEQRERYLPGIASGDIRLQAFGVTEPTAGTDTTKIRTFARRDGDSYVVNGQKVWTSRVQHSDLMLLLARTTPLDQVEKKSQGMSMFLIDLREVEGITVNPIRTMVNHETNEVFFDDVRIPASALVGEEGKGFRYILDGMNAERVLVAAECIGDGRWFVERASRYACERVVFDRPIGQNQGIQFPIARAHVHVESADLMRWRAADLFDADQPCGAEANMAKLLAADASWEAANACLQTHGGFGMAAEYDVERKFRETRLYQIAPISTNLILAHIGQHVLGMPRSF</sequence>
<keyword evidence="3 6" id="KW-0285">Flavoprotein</keyword>
<organism evidence="10 11">
    <name type="scientific">Pseudonocardia dioxanivorans (strain ATCC 55486 / DSM 44775 / JCM 13855 / CB1190)</name>
    <dbReference type="NCBI Taxonomy" id="675635"/>
    <lineage>
        <taxon>Bacteria</taxon>
        <taxon>Bacillati</taxon>
        <taxon>Actinomycetota</taxon>
        <taxon>Actinomycetes</taxon>
        <taxon>Pseudonocardiales</taxon>
        <taxon>Pseudonocardiaceae</taxon>
        <taxon>Pseudonocardia</taxon>
    </lineage>
</organism>
<dbReference type="HOGENOM" id="CLU_018204_0_2_11"/>
<evidence type="ECO:0000313" key="10">
    <source>
        <dbReference type="EMBL" id="AEA26275.1"/>
    </source>
</evidence>
<keyword evidence="5 6" id="KW-0560">Oxidoreductase</keyword>
<dbReference type="eggNOG" id="COG1960">
    <property type="taxonomic scope" value="Bacteria"/>
</dbReference>
<dbReference type="FunFam" id="2.40.110.10:FF:000014">
    <property type="entry name" value="Probable acyl-CoA dehydrogenase"/>
    <property type="match status" value="1"/>
</dbReference>
<keyword evidence="11" id="KW-1185">Reference proteome</keyword>
<dbReference type="InterPro" id="IPR037069">
    <property type="entry name" value="AcylCoA_DH/ox_N_sf"/>
</dbReference>
<dbReference type="GO" id="GO:0016937">
    <property type="term" value="F:short-chain fatty acyl-CoA dehydrogenase activity"/>
    <property type="evidence" value="ECO:0007669"/>
    <property type="project" value="UniProtKB-EC"/>
</dbReference>
<dbReference type="SUPFAM" id="SSF47203">
    <property type="entry name" value="Acyl-CoA dehydrogenase C-terminal domain-like"/>
    <property type="match status" value="1"/>
</dbReference>
<dbReference type="PROSITE" id="PS00073">
    <property type="entry name" value="ACYL_COA_DH_2"/>
    <property type="match status" value="1"/>
</dbReference>
<gene>
    <name evidence="10" type="ordered locus">Psed_4112</name>
</gene>
<dbReference type="GO" id="GO:0033539">
    <property type="term" value="P:fatty acid beta-oxidation using acyl-CoA dehydrogenase"/>
    <property type="evidence" value="ECO:0007669"/>
    <property type="project" value="TreeGrafter"/>
</dbReference>
<feature type="domain" description="Acyl-CoA dehydrogenase/oxidase C-terminal" evidence="7">
    <location>
        <begin position="228"/>
        <end position="366"/>
    </location>
</feature>
<comment type="cofactor">
    <cofactor evidence="1 6">
        <name>FAD</name>
        <dbReference type="ChEBI" id="CHEBI:57692"/>
    </cofactor>
</comment>
<evidence type="ECO:0000259" key="8">
    <source>
        <dbReference type="Pfam" id="PF02770"/>
    </source>
</evidence>
<dbReference type="Gene3D" id="2.40.110.10">
    <property type="entry name" value="Butyryl-CoA Dehydrogenase, subunit A, domain 2"/>
    <property type="match status" value="1"/>
</dbReference>
<evidence type="ECO:0000256" key="2">
    <source>
        <dbReference type="ARBA" id="ARBA00009347"/>
    </source>
</evidence>
<proteinExistence type="inferred from homology"/>
<dbReference type="InterPro" id="IPR009075">
    <property type="entry name" value="AcylCo_DH/oxidase_C"/>
</dbReference>
<dbReference type="Pfam" id="PF00441">
    <property type="entry name" value="Acyl-CoA_dh_1"/>
    <property type="match status" value="1"/>
</dbReference>
<dbReference type="Gene3D" id="1.20.140.10">
    <property type="entry name" value="Butyryl-CoA Dehydrogenase, subunit A, domain 3"/>
    <property type="match status" value="1"/>
</dbReference>
<feature type="domain" description="Acyl-CoA dehydrogenase/oxidase N-terminal" evidence="9">
    <location>
        <begin position="6"/>
        <end position="114"/>
    </location>
</feature>